<dbReference type="InterPro" id="IPR036397">
    <property type="entry name" value="RNaseH_sf"/>
</dbReference>
<gene>
    <name evidence="1" type="ORF">BX611_2350</name>
</gene>
<sequence>MKTINKTILALFPNRWGVGYAVFNTPKDLVDYGIGYVQPVSNKKSIERIKKYIDYFKPDIVLIRNIPKSSMRKCKRTKKLITTISKIIKSQNLKIYEYSRTQIKEVFEQFDVSSKFEITKKLIEWFPFLESLGFAKRKKWMTENNNMGIFDAISLGITHFYLQNF</sequence>
<dbReference type="Gene3D" id="3.30.420.10">
    <property type="entry name" value="Ribonuclease H-like superfamily/Ribonuclease H"/>
    <property type="match status" value="1"/>
</dbReference>
<reference evidence="1 2" key="1">
    <citation type="submission" date="2018-08" db="EMBL/GenBank/DDBJ databases">
        <title>Genomic Encyclopedia of Type Strains, Phase III (KMG-III): the genomes of soil and plant-associated and newly described type strains.</title>
        <authorList>
            <person name="Whitman W."/>
        </authorList>
    </citation>
    <scope>NUCLEOTIDE SEQUENCE [LARGE SCALE GENOMIC DNA]</scope>
    <source>
        <strain evidence="1 2">325-5</strain>
    </source>
</reference>
<name>A0A3D9RMB1_9FLAO</name>
<evidence type="ECO:0000313" key="2">
    <source>
        <dbReference type="Proteomes" id="UP000256429"/>
    </source>
</evidence>
<organism evidence="1 2">
    <name type="scientific">Lutibacter oceani</name>
    <dbReference type="NCBI Taxonomy" id="1853311"/>
    <lineage>
        <taxon>Bacteria</taxon>
        <taxon>Pseudomonadati</taxon>
        <taxon>Bacteroidota</taxon>
        <taxon>Flavobacteriia</taxon>
        <taxon>Flavobacteriales</taxon>
        <taxon>Flavobacteriaceae</taxon>
        <taxon>Lutibacter</taxon>
    </lineage>
</organism>
<keyword evidence="2" id="KW-1185">Reference proteome</keyword>
<dbReference type="OrthoDB" id="1445512at2"/>
<evidence type="ECO:0000313" key="1">
    <source>
        <dbReference type="EMBL" id="REE80698.1"/>
    </source>
</evidence>
<dbReference type="EMBL" id="QTTQ01000011">
    <property type="protein sequence ID" value="REE80698.1"/>
    <property type="molecule type" value="Genomic_DNA"/>
</dbReference>
<proteinExistence type="predicted"/>
<dbReference type="AlphaFoldDB" id="A0A3D9RMB1"/>
<protein>
    <submittedName>
        <fullName evidence="1">Uncharacterized protein</fullName>
    </submittedName>
</protein>
<accession>A0A3D9RMB1</accession>
<dbReference type="RefSeq" id="WP_115881377.1">
    <property type="nucleotide sequence ID" value="NZ_QTTQ01000011.1"/>
</dbReference>
<dbReference type="GO" id="GO:0003676">
    <property type="term" value="F:nucleic acid binding"/>
    <property type="evidence" value="ECO:0007669"/>
    <property type="project" value="InterPro"/>
</dbReference>
<comment type="caution">
    <text evidence="1">The sequence shown here is derived from an EMBL/GenBank/DDBJ whole genome shotgun (WGS) entry which is preliminary data.</text>
</comment>
<dbReference type="Proteomes" id="UP000256429">
    <property type="component" value="Unassembled WGS sequence"/>
</dbReference>